<protein>
    <submittedName>
        <fullName evidence="2">Phosphohydrolase</fullName>
    </submittedName>
</protein>
<dbReference type="RefSeq" id="WP_117155416.1">
    <property type="nucleotide sequence ID" value="NZ_BMLG01000010.1"/>
</dbReference>
<reference evidence="2" key="1">
    <citation type="journal article" date="2014" name="Int. J. Syst. Evol. Microbiol.">
        <title>Complete genome sequence of Corynebacterium casei LMG S-19264T (=DSM 44701T), isolated from a smear-ripened cheese.</title>
        <authorList>
            <consortium name="US DOE Joint Genome Institute (JGI-PGF)"/>
            <person name="Walter F."/>
            <person name="Albersmeier A."/>
            <person name="Kalinowski J."/>
            <person name="Ruckert C."/>
        </authorList>
    </citation>
    <scope>NUCLEOTIDE SEQUENCE</scope>
    <source>
        <strain evidence="2">CGMCC 1.6333</strain>
    </source>
</reference>
<dbReference type="PROSITE" id="PS51831">
    <property type="entry name" value="HD"/>
    <property type="match status" value="1"/>
</dbReference>
<dbReference type="OrthoDB" id="9802385at2"/>
<proteinExistence type="predicted"/>
<dbReference type="InterPro" id="IPR052194">
    <property type="entry name" value="MESH1"/>
</dbReference>
<comment type="caution">
    <text evidence="2">The sequence shown here is derived from an EMBL/GenBank/DDBJ whole genome shotgun (WGS) entry which is preliminary data.</text>
</comment>
<reference evidence="2" key="2">
    <citation type="submission" date="2020-09" db="EMBL/GenBank/DDBJ databases">
        <authorList>
            <person name="Sun Q."/>
            <person name="Zhou Y."/>
        </authorList>
    </citation>
    <scope>NUCLEOTIDE SEQUENCE</scope>
    <source>
        <strain evidence="2">CGMCC 1.6333</strain>
    </source>
</reference>
<dbReference type="AlphaFoldDB" id="A0A917TR45"/>
<name>A0A917TR45_9BACI</name>
<organism evidence="2 3">
    <name type="scientific">Paraliobacillus quinghaiensis</name>
    <dbReference type="NCBI Taxonomy" id="470815"/>
    <lineage>
        <taxon>Bacteria</taxon>
        <taxon>Bacillati</taxon>
        <taxon>Bacillota</taxon>
        <taxon>Bacilli</taxon>
        <taxon>Bacillales</taxon>
        <taxon>Bacillaceae</taxon>
        <taxon>Paraliobacillus</taxon>
    </lineage>
</organism>
<keyword evidence="3" id="KW-1185">Reference proteome</keyword>
<dbReference type="SMART" id="SM00471">
    <property type="entry name" value="HDc"/>
    <property type="match status" value="1"/>
</dbReference>
<gene>
    <name evidence="2" type="ORF">GCM10011351_20240</name>
</gene>
<dbReference type="Pfam" id="PF13328">
    <property type="entry name" value="HD_4"/>
    <property type="match status" value="1"/>
</dbReference>
<dbReference type="PANTHER" id="PTHR46246:SF1">
    <property type="entry name" value="GUANOSINE-3',5'-BIS(DIPHOSPHATE) 3'-PYROPHOSPHOHYDROLASE MESH1"/>
    <property type="match status" value="1"/>
</dbReference>
<dbReference type="SUPFAM" id="SSF109604">
    <property type="entry name" value="HD-domain/PDEase-like"/>
    <property type="match status" value="1"/>
</dbReference>
<evidence type="ECO:0000259" key="1">
    <source>
        <dbReference type="PROSITE" id="PS51831"/>
    </source>
</evidence>
<dbReference type="Proteomes" id="UP000618460">
    <property type="component" value="Unassembled WGS sequence"/>
</dbReference>
<dbReference type="CDD" id="cd00077">
    <property type="entry name" value="HDc"/>
    <property type="match status" value="1"/>
</dbReference>
<sequence length="184" mass="21085">MTDKKIMDAITYAAKKHDGQKRKADGTPYIIHPYRVAMRLKAAGLQDHVVIAGLLHDVVEDTDCTLDEISTLFGHKVAELVGIASEPDKSAAWEERKKHTIETVKSAPIEAKLVVCADKIDNLQSILDNESTLGKEMWQSFKRGRESQQWYYQNIYQSLVYDIDVEEYHELFTELKSLLDQFLR</sequence>
<dbReference type="EMBL" id="BMLG01000010">
    <property type="protein sequence ID" value="GGM34214.1"/>
    <property type="molecule type" value="Genomic_DNA"/>
</dbReference>
<accession>A0A917TR45</accession>
<evidence type="ECO:0000313" key="3">
    <source>
        <dbReference type="Proteomes" id="UP000618460"/>
    </source>
</evidence>
<dbReference type="GO" id="GO:0008893">
    <property type="term" value="F:guanosine-3',5'-bis(diphosphate) 3'-diphosphatase activity"/>
    <property type="evidence" value="ECO:0007669"/>
    <property type="project" value="TreeGrafter"/>
</dbReference>
<dbReference type="PANTHER" id="PTHR46246">
    <property type="entry name" value="GUANOSINE-3',5'-BIS(DIPHOSPHATE) 3'-PYROPHOSPHOHYDROLASE MESH1"/>
    <property type="match status" value="1"/>
</dbReference>
<dbReference type="InterPro" id="IPR003607">
    <property type="entry name" value="HD/PDEase_dom"/>
</dbReference>
<dbReference type="InterPro" id="IPR006674">
    <property type="entry name" value="HD_domain"/>
</dbReference>
<feature type="domain" description="HD" evidence="1">
    <location>
        <begin position="29"/>
        <end position="123"/>
    </location>
</feature>
<evidence type="ECO:0000313" key="2">
    <source>
        <dbReference type="EMBL" id="GGM34214.1"/>
    </source>
</evidence>
<dbReference type="Gene3D" id="1.10.3210.10">
    <property type="entry name" value="Hypothetical protein af1432"/>
    <property type="match status" value="1"/>
</dbReference>